<keyword evidence="3" id="KW-1185">Reference proteome</keyword>
<reference evidence="2 3" key="1">
    <citation type="journal article" date="2019" name="Emerg. Microbes Infect.">
        <title>Comprehensive subspecies identification of 175 nontuberculous mycobacteria species based on 7547 genomic profiles.</title>
        <authorList>
            <person name="Matsumoto Y."/>
            <person name="Kinjo T."/>
            <person name="Motooka D."/>
            <person name="Nabeya D."/>
            <person name="Jung N."/>
            <person name="Uechi K."/>
            <person name="Horii T."/>
            <person name="Iida T."/>
            <person name="Fujita J."/>
            <person name="Nakamura S."/>
        </authorList>
    </citation>
    <scope>NUCLEOTIDE SEQUENCE [LARGE SCALE GENOMIC DNA]</scope>
    <source>
        <strain evidence="2 3">JCM 6370</strain>
    </source>
</reference>
<evidence type="ECO:0000313" key="3">
    <source>
        <dbReference type="Proteomes" id="UP000467252"/>
    </source>
</evidence>
<accession>A0A7I7UHG7</accession>
<feature type="transmembrane region" description="Helical" evidence="1">
    <location>
        <begin position="6"/>
        <end position="27"/>
    </location>
</feature>
<organism evidence="2 3">
    <name type="scientific">Mycolicibacterium pulveris</name>
    <name type="common">Mycobacterium pulveris</name>
    <dbReference type="NCBI Taxonomy" id="36813"/>
    <lineage>
        <taxon>Bacteria</taxon>
        <taxon>Bacillati</taxon>
        <taxon>Actinomycetota</taxon>
        <taxon>Actinomycetes</taxon>
        <taxon>Mycobacteriales</taxon>
        <taxon>Mycobacteriaceae</taxon>
        <taxon>Mycolicibacterium</taxon>
    </lineage>
</organism>
<dbReference type="AlphaFoldDB" id="A0A7I7UHG7"/>
<dbReference type="EMBL" id="AP022599">
    <property type="protein sequence ID" value="BBY80293.1"/>
    <property type="molecule type" value="Genomic_DNA"/>
</dbReference>
<dbReference type="Proteomes" id="UP000467252">
    <property type="component" value="Chromosome"/>
</dbReference>
<keyword evidence="1" id="KW-1133">Transmembrane helix</keyword>
<sequence>MDPTLSPAWIGVLVVPMAVMMTIAFLAEQGKRRRDRADGVLLSFDDLRLTRTHLIVGSGPDAPRFPLTGLTATATTTAPPDGDTDEVHVIIENAGCDIHRRLPYSYGSSGDAQMFAIKFNLLAGHSYAAARGLRDTASARHTSHHAA</sequence>
<evidence type="ECO:0000256" key="1">
    <source>
        <dbReference type="SAM" id="Phobius"/>
    </source>
</evidence>
<gene>
    <name evidence="2" type="ORF">MPUL_14510</name>
</gene>
<keyword evidence="1" id="KW-0812">Transmembrane</keyword>
<name>A0A7I7UHG7_MYCPV</name>
<dbReference type="RefSeq" id="WP_163898680.1">
    <property type="nucleotide sequence ID" value="NZ_AP022599.1"/>
</dbReference>
<keyword evidence="1" id="KW-0472">Membrane</keyword>
<proteinExistence type="predicted"/>
<protein>
    <submittedName>
        <fullName evidence="2">Uncharacterized protein</fullName>
    </submittedName>
</protein>
<evidence type="ECO:0000313" key="2">
    <source>
        <dbReference type="EMBL" id="BBY80293.1"/>
    </source>
</evidence>